<accession>A0A2X3BCE3</accession>
<protein>
    <submittedName>
        <fullName evidence="2">Periplasmic protein</fullName>
    </submittedName>
</protein>
<sequence length="329" mass="38201">MKLKYYVIFSLVFLAITFLIVFAITQEEYNLGFGSLPIALWFCIVVGLFFVCSIVFFMADWLKEKFAQRNNQKDFDIIIDQIISQDPDQKNLSKIKNAYFAKFSKILQRYELKPKLDTPDSTTSKIDKVFNIYKNIKNGVQEDLHKISSKHTEYERLNDCNYASKGNKNALEILKNTSKPLEVRQFAFHVICESKKDKDIFKALSYVQDCLNKDLVYIIANQLTELKLESSQISEYCKQVGFECDDYVKLAQNLHTKLSPDEWLKLFADLAHLDEKAQKAYIYVLLELEMISQATDELKSNQNDELLGLRAYIDLKKAGKNYPLELFAC</sequence>
<proteinExistence type="predicted"/>
<feature type="transmembrane region" description="Helical" evidence="1">
    <location>
        <begin position="38"/>
        <end position="59"/>
    </location>
</feature>
<dbReference type="EMBL" id="UAWL01000006">
    <property type="protein sequence ID" value="SQB97444.1"/>
    <property type="molecule type" value="Genomic_DNA"/>
</dbReference>
<feature type="transmembrane region" description="Helical" evidence="1">
    <location>
        <begin position="7"/>
        <end position="26"/>
    </location>
</feature>
<keyword evidence="1" id="KW-1133">Transmembrane helix</keyword>
<dbReference type="RefSeq" id="WP_112058214.1">
    <property type="nucleotide sequence ID" value="NZ_UAWL01000006.1"/>
</dbReference>
<gene>
    <name evidence="2" type="ORF">NCTC13102_00175</name>
</gene>
<dbReference type="Proteomes" id="UP000250166">
    <property type="component" value="Unassembled WGS sequence"/>
</dbReference>
<organism evidence="2 3">
    <name type="scientific">Helicobacter fennelliae</name>
    <dbReference type="NCBI Taxonomy" id="215"/>
    <lineage>
        <taxon>Bacteria</taxon>
        <taxon>Pseudomonadati</taxon>
        <taxon>Campylobacterota</taxon>
        <taxon>Epsilonproteobacteria</taxon>
        <taxon>Campylobacterales</taxon>
        <taxon>Helicobacteraceae</taxon>
        <taxon>Helicobacter</taxon>
    </lineage>
</organism>
<reference evidence="2 3" key="1">
    <citation type="submission" date="2018-06" db="EMBL/GenBank/DDBJ databases">
        <authorList>
            <consortium name="Pathogen Informatics"/>
            <person name="Doyle S."/>
        </authorList>
    </citation>
    <scope>NUCLEOTIDE SEQUENCE [LARGE SCALE GENOMIC DNA]</scope>
    <source>
        <strain evidence="2 3">NCTC13102</strain>
    </source>
</reference>
<name>A0A2X3BCE3_9HELI</name>
<evidence type="ECO:0000313" key="3">
    <source>
        <dbReference type="Proteomes" id="UP000250166"/>
    </source>
</evidence>
<evidence type="ECO:0000256" key="1">
    <source>
        <dbReference type="SAM" id="Phobius"/>
    </source>
</evidence>
<evidence type="ECO:0000313" key="2">
    <source>
        <dbReference type="EMBL" id="SQB97444.1"/>
    </source>
</evidence>
<keyword evidence="1" id="KW-0812">Transmembrane</keyword>
<keyword evidence="1" id="KW-0472">Membrane</keyword>
<dbReference type="AlphaFoldDB" id="A0A2X3BCE3"/>